<keyword evidence="2" id="KW-1185">Reference proteome</keyword>
<name>A0ABD5XFS2_9EURY</name>
<organism evidence="1 2">
    <name type="scientific">Haloferax chudinovii</name>
    <dbReference type="NCBI Taxonomy" id="1109010"/>
    <lineage>
        <taxon>Archaea</taxon>
        <taxon>Methanobacteriati</taxon>
        <taxon>Methanobacteriota</taxon>
        <taxon>Stenosarchaea group</taxon>
        <taxon>Halobacteria</taxon>
        <taxon>Halobacteriales</taxon>
        <taxon>Haloferacaceae</taxon>
        <taxon>Haloferax</taxon>
    </lineage>
</organism>
<dbReference type="EMBL" id="JBHTAB010000001">
    <property type="protein sequence ID" value="MFC7128451.1"/>
    <property type="molecule type" value="Genomic_DNA"/>
</dbReference>
<proteinExistence type="predicted"/>
<sequence>MVTIELENEIDRWQWRCPRGHTTWEPTNHHFWCSTCAKMWGDDVEPEFELLRNEKTGEVVERDDVVLVTPAGPYDDIGGAV</sequence>
<evidence type="ECO:0000313" key="2">
    <source>
        <dbReference type="Proteomes" id="UP001596460"/>
    </source>
</evidence>
<dbReference type="Proteomes" id="UP001596460">
    <property type="component" value="Unassembled WGS sequence"/>
</dbReference>
<dbReference type="AlphaFoldDB" id="A0ABD5XFS2"/>
<gene>
    <name evidence="1" type="ORF">ACFQI8_03455</name>
</gene>
<comment type="caution">
    <text evidence="1">The sequence shown here is derived from an EMBL/GenBank/DDBJ whole genome shotgun (WGS) entry which is preliminary data.</text>
</comment>
<accession>A0ABD5XFS2</accession>
<evidence type="ECO:0000313" key="1">
    <source>
        <dbReference type="EMBL" id="MFC7128451.1"/>
    </source>
</evidence>
<protein>
    <submittedName>
        <fullName evidence="1">Uncharacterized protein</fullName>
    </submittedName>
</protein>
<reference evidence="1 2" key="1">
    <citation type="journal article" date="2019" name="Int. J. Syst. Evol. Microbiol.">
        <title>The Global Catalogue of Microorganisms (GCM) 10K type strain sequencing project: providing services to taxonomists for standard genome sequencing and annotation.</title>
        <authorList>
            <consortium name="The Broad Institute Genomics Platform"/>
            <consortium name="The Broad Institute Genome Sequencing Center for Infectious Disease"/>
            <person name="Wu L."/>
            <person name="Ma J."/>
        </authorList>
    </citation>
    <scope>NUCLEOTIDE SEQUENCE [LARGE SCALE GENOMIC DNA]</scope>
    <source>
        <strain evidence="1 2">DSM 26526</strain>
    </source>
</reference>